<proteinExistence type="predicted"/>
<dbReference type="Proteomes" id="UP001054837">
    <property type="component" value="Unassembled WGS sequence"/>
</dbReference>
<reference evidence="1 2" key="1">
    <citation type="submission" date="2021-06" db="EMBL/GenBank/DDBJ databases">
        <title>Caerostris darwini draft genome.</title>
        <authorList>
            <person name="Kono N."/>
            <person name="Arakawa K."/>
        </authorList>
    </citation>
    <scope>NUCLEOTIDE SEQUENCE [LARGE SCALE GENOMIC DNA]</scope>
</reference>
<evidence type="ECO:0000313" key="1">
    <source>
        <dbReference type="EMBL" id="GIY24208.1"/>
    </source>
</evidence>
<dbReference type="EMBL" id="BPLQ01006646">
    <property type="protein sequence ID" value="GIY24208.1"/>
    <property type="molecule type" value="Genomic_DNA"/>
</dbReference>
<organism evidence="1 2">
    <name type="scientific">Caerostris darwini</name>
    <dbReference type="NCBI Taxonomy" id="1538125"/>
    <lineage>
        <taxon>Eukaryota</taxon>
        <taxon>Metazoa</taxon>
        <taxon>Ecdysozoa</taxon>
        <taxon>Arthropoda</taxon>
        <taxon>Chelicerata</taxon>
        <taxon>Arachnida</taxon>
        <taxon>Araneae</taxon>
        <taxon>Araneomorphae</taxon>
        <taxon>Entelegynae</taxon>
        <taxon>Araneoidea</taxon>
        <taxon>Araneidae</taxon>
        <taxon>Caerostris</taxon>
    </lineage>
</organism>
<comment type="caution">
    <text evidence="1">The sequence shown here is derived from an EMBL/GenBank/DDBJ whole genome shotgun (WGS) entry which is preliminary data.</text>
</comment>
<keyword evidence="2" id="KW-1185">Reference proteome</keyword>
<sequence>MDVGRVGNQTEDIKLVRGPDYSSRGFSYQFFCENAPFSIFGLGDEKRVWRSIILLVLPVASVPSLKYGISLRHVVNQIYPYKYASMSIPEEFLAILYPPVPLEKWKLIVIAGDIDSVDIPGDKDSGAK</sequence>
<accession>A0AAV4RQH8</accession>
<gene>
    <name evidence="1" type="ORF">CDAR_250591</name>
</gene>
<evidence type="ECO:0000313" key="2">
    <source>
        <dbReference type="Proteomes" id="UP001054837"/>
    </source>
</evidence>
<dbReference type="AlphaFoldDB" id="A0AAV4RQH8"/>
<name>A0AAV4RQH8_9ARAC</name>
<protein>
    <submittedName>
        <fullName evidence="1">Uncharacterized protein</fullName>
    </submittedName>
</protein>